<dbReference type="Proteomes" id="UP000007267">
    <property type="component" value="Unassembled WGS sequence"/>
</dbReference>
<dbReference type="Pfam" id="PF09294">
    <property type="entry name" value="Interfer-bind"/>
    <property type="match status" value="1"/>
</dbReference>
<feature type="transmembrane region" description="Helical" evidence="1">
    <location>
        <begin position="260"/>
        <end position="284"/>
    </location>
</feature>
<accession>K7FZS1</accession>
<dbReference type="GO" id="GO:0004906">
    <property type="term" value="F:type II interferon receptor activity"/>
    <property type="evidence" value="ECO:0007669"/>
    <property type="project" value="Ensembl"/>
</dbReference>
<keyword evidence="1" id="KW-1133">Transmembrane helix</keyword>
<feature type="domain" description="Fibronectin type-III" evidence="2">
    <location>
        <begin position="152"/>
        <end position="255"/>
    </location>
</feature>
<gene>
    <name evidence="3" type="primary">IFNGR2</name>
</gene>
<evidence type="ECO:0000256" key="1">
    <source>
        <dbReference type="SAM" id="Phobius"/>
    </source>
</evidence>
<organism evidence="3 4">
    <name type="scientific">Pelodiscus sinensis</name>
    <name type="common">Chinese softshell turtle</name>
    <name type="synonym">Trionyx sinensis</name>
    <dbReference type="NCBI Taxonomy" id="13735"/>
    <lineage>
        <taxon>Eukaryota</taxon>
        <taxon>Metazoa</taxon>
        <taxon>Chordata</taxon>
        <taxon>Craniata</taxon>
        <taxon>Vertebrata</taxon>
        <taxon>Euteleostomi</taxon>
        <taxon>Archelosauria</taxon>
        <taxon>Testudinata</taxon>
        <taxon>Testudines</taxon>
        <taxon>Cryptodira</taxon>
        <taxon>Trionychia</taxon>
        <taxon>Trionychidae</taxon>
        <taxon>Pelodiscus</taxon>
    </lineage>
</organism>
<dbReference type="InterPro" id="IPR003961">
    <property type="entry name" value="FN3_dom"/>
</dbReference>
<dbReference type="OMA" id="WATVPWF"/>
<dbReference type="InterPro" id="IPR015373">
    <property type="entry name" value="Interferon/interleukin_rcp_dom"/>
</dbReference>
<dbReference type="GeneTree" id="ENSGT00940000160503"/>
<keyword evidence="4" id="KW-1185">Reference proteome</keyword>
<dbReference type="HOGENOM" id="CLU_078120_0_0_1"/>
<proteinExistence type="predicted"/>
<dbReference type="Ensembl" id="ENSPSIT00000013595.1">
    <property type="protein sequence ID" value="ENSPSIP00000013531.1"/>
    <property type="gene ID" value="ENSPSIG00000012154.1"/>
</dbReference>
<dbReference type="GO" id="GO:0005886">
    <property type="term" value="C:plasma membrane"/>
    <property type="evidence" value="ECO:0007669"/>
    <property type="project" value="Ensembl"/>
</dbReference>
<evidence type="ECO:0000259" key="2">
    <source>
        <dbReference type="PROSITE" id="PS50853"/>
    </source>
</evidence>
<dbReference type="InterPro" id="IPR036116">
    <property type="entry name" value="FN3_sf"/>
</dbReference>
<reference evidence="3" key="3">
    <citation type="submission" date="2025-08" db="UniProtKB">
        <authorList>
            <consortium name="Ensembl"/>
        </authorList>
    </citation>
    <scope>IDENTIFICATION</scope>
</reference>
<dbReference type="PROSITE" id="PS50853">
    <property type="entry name" value="FN3"/>
    <property type="match status" value="2"/>
</dbReference>
<dbReference type="PANTHER" id="PTHR20859:SF46">
    <property type="entry name" value="INTERFERON GAMMA RECEPTOR 2"/>
    <property type="match status" value="1"/>
</dbReference>
<dbReference type="InterPro" id="IPR050650">
    <property type="entry name" value="Type-II_Cytokine-TF_Rcpt"/>
</dbReference>
<dbReference type="Gene3D" id="2.60.40.10">
    <property type="entry name" value="Immunoglobulins"/>
    <property type="match status" value="2"/>
</dbReference>
<dbReference type="Pfam" id="PF01108">
    <property type="entry name" value="Tissue_fac"/>
    <property type="match status" value="1"/>
</dbReference>
<dbReference type="GO" id="GO:0038196">
    <property type="term" value="P:type III interferon-mediated signaling pathway"/>
    <property type="evidence" value="ECO:0007669"/>
    <property type="project" value="Ensembl"/>
</dbReference>
<feature type="domain" description="Fibronectin type-III" evidence="2">
    <location>
        <begin position="57"/>
        <end position="150"/>
    </location>
</feature>
<dbReference type="EMBL" id="AGCU01106267">
    <property type="status" value="NOT_ANNOTATED_CDS"/>
    <property type="molecule type" value="Genomic_DNA"/>
</dbReference>
<reference evidence="4" key="1">
    <citation type="submission" date="2011-10" db="EMBL/GenBank/DDBJ databases">
        <authorList>
            <consortium name="Soft-shell Turtle Genome Consortium"/>
        </authorList>
    </citation>
    <scope>NUCLEOTIDE SEQUENCE [LARGE SCALE GENOMIC DNA]</scope>
    <source>
        <strain evidence="4">Daiwa-1</strain>
    </source>
</reference>
<protein>
    <submittedName>
        <fullName evidence="3">Interferon gamma receptor 2</fullName>
    </submittedName>
</protein>
<reference evidence="4" key="2">
    <citation type="journal article" date="2013" name="Nat. Genet.">
        <title>The draft genomes of soft-shell turtle and green sea turtle yield insights into the development and evolution of the turtle-specific body plan.</title>
        <authorList>
            <person name="Wang Z."/>
            <person name="Pascual-Anaya J."/>
            <person name="Zadissa A."/>
            <person name="Li W."/>
            <person name="Niimura Y."/>
            <person name="Huang Z."/>
            <person name="Li C."/>
            <person name="White S."/>
            <person name="Xiong Z."/>
            <person name="Fang D."/>
            <person name="Wang B."/>
            <person name="Ming Y."/>
            <person name="Chen Y."/>
            <person name="Zheng Y."/>
            <person name="Kuraku S."/>
            <person name="Pignatelli M."/>
            <person name="Herrero J."/>
            <person name="Beal K."/>
            <person name="Nozawa M."/>
            <person name="Li Q."/>
            <person name="Wang J."/>
            <person name="Zhang H."/>
            <person name="Yu L."/>
            <person name="Shigenobu S."/>
            <person name="Wang J."/>
            <person name="Liu J."/>
            <person name="Flicek P."/>
            <person name="Searle S."/>
            <person name="Wang J."/>
            <person name="Kuratani S."/>
            <person name="Yin Y."/>
            <person name="Aken B."/>
            <person name="Zhang G."/>
            <person name="Irie N."/>
        </authorList>
    </citation>
    <scope>NUCLEOTIDE SEQUENCE [LARGE SCALE GENOMIC DNA]</scope>
    <source>
        <strain evidence="4">Daiwa-1</strain>
    </source>
</reference>
<reference evidence="3" key="4">
    <citation type="submission" date="2025-09" db="UniProtKB">
        <authorList>
            <consortium name="Ensembl"/>
        </authorList>
    </citation>
    <scope>IDENTIFICATION</scope>
</reference>
<dbReference type="SUPFAM" id="SSF49265">
    <property type="entry name" value="Fibronectin type III"/>
    <property type="match status" value="2"/>
</dbReference>
<dbReference type="EMBL" id="AGCU01106266">
    <property type="status" value="NOT_ANNOTATED_CDS"/>
    <property type="molecule type" value="Genomic_DNA"/>
</dbReference>
<dbReference type="CDD" id="cd00063">
    <property type="entry name" value="FN3"/>
    <property type="match status" value="1"/>
</dbReference>
<sequence length="366" mass="41827">ALPNALLIKLLNNICVAEFLGKEFYCLIVLAQRAGCGRPLLGTSATEDREYLLQLPAPQNVTIYSYNYQNLLRWAPVKVNSGSVLYTVQYTTKACEDWEEINCTNITKTECNFTHPFIKSYWTITLRVRAELGQVKSDWVETNDFVAKQDTIIGPPVIENVTSTSDSLLLSFLPLFKEDGFQEDNLWYNVFYWEKSTNKLKKSIQTRNTQIKLQNLKQMTEYCFQIQAELLGDLVLKSNIGLLSDIICNKTTVDDVTKTVIVVIVFVGTIVTVVILAITCYLLIKKFQKIIKYWFQPPFKIPPHIEEDLKDSEMPVLEELQNNYAEEDFWDSLSVVSSAEGSQALVRNTLNTNVHSDSRSTEREKT</sequence>
<name>K7FZS1_PELSI</name>
<evidence type="ECO:0000313" key="4">
    <source>
        <dbReference type="Proteomes" id="UP000007267"/>
    </source>
</evidence>
<evidence type="ECO:0000313" key="3">
    <source>
        <dbReference type="Ensembl" id="ENSPSIP00000013531.1"/>
    </source>
</evidence>
<dbReference type="AlphaFoldDB" id="K7FZS1"/>
<dbReference type="InterPro" id="IPR013783">
    <property type="entry name" value="Ig-like_fold"/>
</dbReference>
<dbReference type="PANTHER" id="PTHR20859">
    <property type="entry name" value="INTERFERON/INTERLEUKIN RECEPTOR"/>
    <property type="match status" value="1"/>
</dbReference>
<keyword evidence="1" id="KW-0472">Membrane</keyword>
<dbReference type="eggNOG" id="ENOG502S6E7">
    <property type="taxonomic scope" value="Eukaryota"/>
</dbReference>
<dbReference type="STRING" id="13735.ENSPSIP00000013531"/>
<keyword evidence="1" id="KW-0812">Transmembrane</keyword>